<feature type="domain" description="Ferric oxidoreductase" evidence="8">
    <location>
        <begin position="145"/>
        <end position="258"/>
    </location>
</feature>
<proteinExistence type="predicted"/>
<evidence type="ECO:0000256" key="3">
    <source>
        <dbReference type="ARBA" id="ARBA00022692"/>
    </source>
</evidence>
<dbReference type="PANTHER" id="PTHR32361">
    <property type="entry name" value="FERRIC/CUPRIC REDUCTASE TRANSMEMBRANE COMPONENT"/>
    <property type="match status" value="1"/>
</dbReference>
<dbReference type="Pfam" id="PF01794">
    <property type="entry name" value="Ferric_reduct"/>
    <property type="match status" value="1"/>
</dbReference>
<comment type="caution">
    <text evidence="9">The sequence shown here is derived from an EMBL/GenBank/DDBJ whole genome shotgun (WGS) entry which is preliminary data.</text>
</comment>
<dbReference type="OrthoDB" id="3944240at2759"/>
<organism evidence="9 10">
    <name type="scientific">Sanghuangporus baumii</name>
    <name type="common">Phellinus baumii</name>
    <dbReference type="NCBI Taxonomy" id="108892"/>
    <lineage>
        <taxon>Eukaryota</taxon>
        <taxon>Fungi</taxon>
        <taxon>Dikarya</taxon>
        <taxon>Basidiomycota</taxon>
        <taxon>Agaricomycotina</taxon>
        <taxon>Agaricomycetes</taxon>
        <taxon>Hymenochaetales</taxon>
        <taxon>Hymenochaetaceae</taxon>
        <taxon>Sanghuangporus</taxon>
    </lineage>
</organism>
<feature type="transmembrane region" description="Helical" evidence="7">
    <location>
        <begin position="242"/>
        <end position="261"/>
    </location>
</feature>
<evidence type="ECO:0000256" key="6">
    <source>
        <dbReference type="ARBA" id="ARBA00023136"/>
    </source>
</evidence>
<feature type="transmembrane region" description="Helical" evidence="7">
    <location>
        <begin position="116"/>
        <end position="133"/>
    </location>
</feature>
<gene>
    <name evidence="9" type="ORF">A7U60_g2153</name>
</gene>
<dbReference type="GO" id="GO:0005886">
    <property type="term" value="C:plasma membrane"/>
    <property type="evidence" value="ECO:0007669"/>
    <property type="project" value="TreeGrafter"/>
</dbReference>
<feature type="transmembrane region" description="Helical" evidence="7">
    <location>
        <begin position="30"/>
        <end position="48"/>
    </location>
</feature>
<reference evidence="9" key="1">
    <citation type="submission" date="2016-06" db="EMBL/GenBank/DDBJ databases">
        <title>Draft Genome sequence of the fungus Inonotus baumii.</title>
        <authorList>
            <person name="Zhu H."/>
            <person name="Lin W."/>
        </authorList>
    </citation>
    <scope>NUCLEOTIDE SEQUENCE</scope>
    <source>
        <strain evidence="9">821</strain>
    </source>
</reference>
<comment type="subcellular location">
    <subcellularLocation>
        <location evidence="1">Membrane</location>
        <topology evidence="1">Multi-pass membrane protein</topology>
    </subcellularLocation>
</comment>
<keyword evidence="6 7" id="KW-0472">Membrane</keyword>
<evidence type="ECO:0000256" key="1">
    <source>
        <dbReference type="ARBA" id="ARBA00004141"/>
    </source>
</evidence>
<keyword evidence="2" id="KW-0813">Transport</keyword>
<name>A0A9Q5I388_SANBA</name>
<dbReference type="GO" id="GO:0006879">
    <property type="term" value="P:intracellular iron ion homeostasis"/>
    <property type="evidence" value="ECO:0007669"/>
    <property type="project" value="TreeGrafter"/>
</dbReference>
<keyword evidence="10" id="KW-1185">Reference proteome</keyword>
<dbReference type="InterPro" id="IPR051410">
    <property type="entry name" value="Ferric/Cupric_Reductase"/>
</dbReference>
<accession>A0A9Q5I388</accession>
<evidence type="ECO:0000313" key="9">
    <source>
        <dbReference type="EMBL" id="OCB90635.1"/>
    </source>
</evidence>
<evidence type="ECO:0000259" key="8">
    <source>
        <dbReference type="Pfam" id="PF01794"/>
    </source>
</evidence>
<evidence type="ECO:0000256" key="2">
    <source>
        <dbReference type="ARBA" id="ARBA00022448"/>
    </source>
</evidence>
<keyword evidence="3 7" id="KW-0812">Transmembrane</keyword>
<evidence type="ECO:0000256" key="5">
    <source>
        <dbReference type="ARBA" id="ARBA00023065"/>
    </source>
</evidence>
<keyword evidence="5" id="KW-0406">Ion transport</keyword>
<sequence>MADLSPSVPPEFQFYNSHKIDPIYQRRFTITWLSVSLFFILLALPSFVRSLRIGRVRDALVGLSKSINAYEPVDAGREASTSHSKENKPRKANNLISLLKASATWTISFLKLDIGQIILILGYFVLVIACFTLRAELIENPNRPGFIAVAQLPPIFLLAMKNSPLAILLGSGYEKLNFLHRWCSRVAILAAAVHGFLWMRNHIAYGLPIIRKRKDVTGIIAFTLLCILGLTSVRPVRARVFQVFRVIHLLSVPAFAVAMRYHTRHTIPYL</sequence>
<dbReference type="AlphaFoldDB" id="A0A9Q5I388"/>
<evidence type="ECO:0000256" key="4">
    <source>
        <dbReference type="ARBA" id="ARBA00022989"/>
    </source>
</evidence>
<dbReference type="GO" id="GO:0000293">
    <property type="term" value="F:ferric-chelate reductase activity"/>
    <property type="evidence" value="ECO:0007669"/>
    <property type="project" value="TreeGrafter"/>
</dbReference>
<dbReference type="PANTHER" id="PTHR32361:SF9">
    <property type="entry name" value="FERRIC REDUCTASE TRANSMEMBRANE COMPONENT 3-RELATED"/>
    <property type="match status" value="1"/>
</dbReference>
<dbReference type="GO" id="GO:0015677">
    <property type="term" value="P:copper ion import"/>
    <property type="evidence" value="ECO:0007669"/>
    <property type="project" value="TreeGrafter"/>
</dbReference>
<feature type="transmembrane region" description="Helical" evidence="7">
    <location>
        <begin position="145"/>
        <end position="167"/>
    </location>
</feature>
<dbReference type="InterPro" id="IPR013130">
    <property type="entry name" value="Fe3_Rdtase_TM_dom"/>
</dbReference>
<evidence type="ECO:0000256" key="7">
    <source>
        <dbReference type="SAM" id="Phobius"/>
    </source>
</evidence>
<dbReference type="EMBL" id="LNZH02000123">
    <property type="protein sequence ID" value="OCB90635.1"/>
    <property type="molecule type" value="Genomic_DNA"/>
</dbReference>
<feature type="transmembrane region" description="Helical" evidence="7">
    <location>
        <begin position="179"/>
        <end position="198"/>
    </location>
</feature>
<evidence type="ECO:0000313" key="10">
    <source>
        <dbReference type="Proteomes" id="UP000757232"/>
    </source>
</evidence>
<feature type="transmembrane region" description="Helical" evidence="7">
    <location>
        <begin position="219"/>
        <end position="236"/>
    </location>
</feature>
<protein>
    <recommendedName>
        <fullName evidence="8">Ferric oxidoreductase domain-containing protein</fullName>
    </recommendedName>
</protein>
<dbReference type="Proteomes" id="UP000757232">
    <property type="component" value="Unassembled WGS sequence"/>
</dbReference>
<dbReference type="GO" id="GO:0006826">
    <property type="term" value="P:iron ion transport"/>
    <property type="evidence" value="ECO:0007669"/>
    <property type="project" value="TreeGrafter"/>
</dbReference>
<keyword evidence="4 7" id="KW-1133">Transmembrane helix</keyword>